<evidence type="ECO:0000256" key="1">
    <source>
        <dbReference type="SAM" id="Phobius"/>
    </source>
</evidence>
<organism evidence="2 3">
    <name type="scientific">Actinoplanes siamensis</name>
    <dbReference type="NCBI Taxonomy" id="1223317"/>
    <lineage>
        <taxon>Bacteria</taxon>
        <taxon>Bacillati</taxon>
        <taxon>Actinomycetota</taxon>
        <taxon>Actinomycetes</taxon>
        <taxon>Micromonosporales</taxon>
        <taxon>Micromonosporaceae</taxon>
        <taxon>Actinoplanes</taxon>
    </lineage>
</organism>
<keyword evidence="1" id="KW-0472">Membrane</keyword>
<keyword evidence="3" id="KW-1185">Reference proteome</keyword>
<dbReference type="Proteomes" id="UP000629619">
    <property type="component" value="Unassembled WGS sequence"/>
</dbReference>
<keyword evidence="1" id="KW-0812">Transmembrane</keyword>
<sequence>MITRATVSGQAPPGLLAVAVAALITLAAAGGRALRGGAGFGVVLLGVALPLLVVTGVAVEQFRASTGKVRQFTVRTRDGRSTPFTLRDDEPRDALRANDVVRVTPGRGGTARTVAILAGMDGPVVRRLAGHPALPRSVRLGFAGAALLLAVTALLLAGAF</sequence>
<feature type="transmembrane region" description="Helical" evidence="1">
    <location>
        <begin position="140"/>
        <end position="159"/>
    </location>
</feature>
<protein>
    <submittedName>
        <fullName evidence="2">Uncharacterized protein</fullName>
    </submittedName>
</protein>
<name>A0A919TKE7_9ACTN</name>
<dbReference type="AlphaFoldDB" id="A0A919TKE7"/>
<reference evidence="2" key="1">
    <citation type="submission" date="2021-01" db="EMBL/GenBank/DDBJ databases">
        <title>Whole genome shotgun sequence of Actinoplanes siamensis NBRC 109076.</title>
        <authorList>
            <person name="Komaki H."/>
            <person name="Tamura T."/>
        </authorList>
    </citation>
    <scope>NUCLEOTIDE SEQUENCE</scope>
    <source>
        <strain evidence="2">NBRC 109076</strain>
    </source>
</reference>
<keyword evidence="1" id="KW-1133">Transmembrane helix</keyword>
<gene>
    <name evidence="2" type="ORF">Asi03nite_27370</name>
</gene>
<comment type="caution">
    <text evidence="2">The sequence shown here is derived from an EMBL/GenBank/DDBJ whole genome shotgun (WGS) entry which is preliminary data.</text>
</comment>
<evidence type="ECO:0000313" key="3">
    <source>
        <dbReference type="Proteomes" id="UP000629619"/>
    </source>
</evidence>
<feature type="transmembrane region" description="Helical" evidence="1">
    <location>
        <begin position="39"/>
        <end position="59"/>
    </location>
</feature>
<proteinExistence type="predicted"/>
<dbReference type="EMBL" id="BOMW01000024">
    <property type="protein sequence ID" value="GIF05199.1"/>
    <property type="molecule type" value="Genomic_DNA"/>
</dbReference>
<evidence type="ECO:0000313" key="2">
    <source>
        <dbReference type="EMBL" id="GIF05199.1"/>
    </source>
</evidence>
<accession>A0A919TKE7</accession>